<dbReference type="EMBL" id="CP071709">
    <property type="protein sequence ID" value="QVY62495.1"/>
    <property type="molecule type" value="Genomic_DNA"/>
</dbReference>
<dbReference type="RefSeq" id="WP_214477949.1">
    <property type="nucleotide sequence ID" value="NZ_CANKUS010000019.1"/>
</dbReference>
<gene>
    <name evidence="2" type="ORF">J1899_05315</name>
</gene>
<keyword evidence="1" id="KW-0472">Membrane</keyword>
<keyword evidence="3" id="KW-1185">Reference proteome</keyword>
<keyword evidence="1" id="KW-1133">Transmembrane helix</keyword>
<protein>
    <submittedName>
        <fullName evidence="2">Uncharacterized protein</fullName>
    </submittedName>
</protein>
<evidence type="ECO:0000313" key="3">
    <source>
        <dbReference type="Proteomes" id="UP000679247"/>
    </source>
</evidence>
<name>A0ABX8FER9_9BACI</name>
<accession>A0ABX8FER9</accession>
<dbReference type="Proteomes" id="UP000679247">
    <property type="component" value="Chromosome"/>
</dbReference>
<evidence type="ECO:0000256" key="1">
    <source>
        <dbReference type="SAM" id="Phobius"/>
    </source>
</evidence>
<organism evidence="2 3">
    <name type="scientific">Cytobacillus gottheilii</name>
    <dbReference type="NCBI Taxonomy" id="859144"/>
    <lineage>
        <taxon>Bacteria</taxon>
        <taxon>Bacillati</taxon>
        <taxon>Bacillota</taxon>
        <taxon>Bacilli</taxon>
        <taxon>Bacillales</taxon>
        <taxon>Bacillaceae</taxon>
        <taxon>Cytobacillus</taxon>
    </lineage>
</organism>
<feature type="transmembrane region" description="Helical" evidence="1">
    <location>
        <begin position="12"/>
        <end position="29"/>
    </location>
</feature>
<evidence type="ECO:0000313" key="2">
    <source>
        <dbReference type="EMBL" id="QVY62495.1"/>
    </source>
</evidence>
<sequence length="53" mass="5925">MEKTRKKSPKKFFAIAGILGAIILTLYAVEQVFHVDAGLTAFLDLLDSLSWRT</sequence>
<reference evidence="2 3" key="1">
    <citation type="submission" date="2021-03" db="EMBL/GenBank/DDBJ databases">
        <title>The first data on the complete genome of the tetrodotoxin-producing bacterium.</title>
        <authorList>
            <person name="Melnikova D.I."/>
            <person name="Nijland R."/>
            <person name="Magarlamov T.Y."/>
        </authorList>
    </citation>
    <scope>NUCLEOTIDE SEQUENCE [LARGE SCALE GENOMIC DNA]</scope>
    <source>
        <strain evidence="2 3">1839</strain>
    </source>
</reference>
<proteinExistence type="predicted"/>
<keyword evidence="1" id="KW-0812">Transmembrane</keyword>